<organism evidence="6 7">
    <name type="scientific">Pythium oligandrum</name>
    <name type="common">Mycoparasitic fungus</name>
    <dbReference type="NCBI Taxonomy" id="41045"/>
    <lineage>
        <taxon>Eukaryota</taxon>
        <taxon>Sar</taxon>
        <taxon>Stramenopiles</taxon>
        <taxon>Oomycota</taxon>
        <taxon>Peronosporomycetes</taxon>
        <taxon>Pythiales</taxon>
        <taxon>Pythiaceae</taxon>
        <taxon>Pythium</taxon>
    </lineage>
</organism>
<evidence type="ECO:0000313" key="6">
    <source>
        <dbReference type="EMBL" id="TMW55141.1"/>
    </source>
</evidence>
<keyword evidence="7" id="KW-1185">Reference proteome</keyword>
<evidence type="ECO:0000256" key="4">
    <source>
        <dbReference type="ARBA" id="ARBA00023239"/>
    </source>
</evidence>
<evidence type="ECO:0000259" key="5">
    <source>
        <dbReference type="Pfam" id="PF00291"/>
    </source>
</evidence>
<dbReference type="GO" id="GO:0005524">
    <property type="term" value="F:ATP binding"/>
    <property type="evidence" value="ECO:0007669"/>
    <property type="project" value="TreeGrafter"/>
</dbReference>
<comment type="cofactor">
    <cofactor evidence="1">
        <name>pyridoxal 5'-phosphate</name>
        <dbReference type="ChEBI" id="CHEBI:597326"/>
    </cofactor>
</comment>
<sequence>MTETYAISLESIQAAAERIRGLAHRTPVLTCQTLDDMATQARGMEARMFFKCENMQKIGAFKYRGALNAIKKTLETQGAQNADEPLTFLTHSSGNHAQAVALAARDANCRAIIVMPADAPIVKRNAVAGYGAQIVPCGPTIASREEVAAEWATRVKSHFIHPSNDPDVMSGQGTAGLELLEQVNEQWATTLDAVVVPVGGGGLSSGVAMAVKSMNPSIKVFGVEPAGAADGLASFRARELRGHDTPPQTVADGLRSVLGTKNFPVIRDHLDDIVLVTEEEILTTMKLMWERMKIIVEPSSAVTAASVIFNKLPLVDGERPIRNIGVVISGGNVDLDNLPWVVKL</sequence>
<dbReference type="Pfam" id="PF00291">
    <property type="entry name" value="PALP"/>
    <property type="match status" value="1"/>
</dbReference>
<name>A0A8K1FAK0_PYTOL</name>
<dbReference type="OrthoDB" id="271064at2759"/>
<reference evidence="6" key="1">
    <citation type="submission" date="2019-03" db="EMBL/GenBank/DDBJ databases">
        <title>Long read genome sequence of the mycoparasitic Pythium oligandrum ATCC 38472 isolated from sugarbeet rhizosphere.</title>
        <authorList>
            <person name="Gaulin E."/>
        </authorList>
    </citation>
    <scope>NUCLEOTIDE SEQUENCE</scope>
    <source>
        <strain evidence="6">ATCC 38472_TT</strain>
    </source>
</reference>
<evidence type="ECO:0000256" key="1">
    <source>
        <dbReference type="ARBA" id="ARBA00001933"/>
    </source>
</evidence>
<protein>
    <recommendedName>
        <fullName evidence="5">Tryptophan synthase beta chain-like PALP domain-containing protein</fullName>
    </recommendedName>
</protein>
<dbReference type="GO" id="GO:0000287">
    <property type="term" value="F:magnesium ion binding"/>
    <property type="evidence" value="ECO:0007669"/>
    <property type="project" value="TreeGrafter"/>
</dbReference>
<dbReference type="GO" id="GO:0018114">
    <property type="term" value="F:threonine racemase activity"/>
    <property type="evidence" value="ECO:0007669"/>
    <property type="project" value="TreeGrafter"/>
</dbReference>
<accession>A0A8K1FAK0</accession>
<keyword evidence="4" id="KW-0456">Lyase</keyword>
<evidence type="ECO:0000313" key="7">
    <source>
        <dbReference type="Proteomes" id="UP000794436"/>
    </source>
</evidence>
<dbReference type="AlphaFoldDB" id="A0A8K1FAK0"/>
<dbReference type="GO" id="GO:0030378">
    <property type="term" value="F:serine racemase activity"/>
    <property type="evidence" value="ECO:0007669"/>
    <property type="project" value="TreeGrafter"/>
</dbReference>
<dbReference type="InterPro" id="IPR001926">
    <property type="entry name" value="TrpB-like_PALP"/>
</dbReference>
<proteinExistence type="inferred from homology"/>
<dbReference type="GO" id="GO:0008721">
    <property type="term" value="F:D-serine ammonia-lyase activity"/>
    <property type="evidence" value="ECO:0007669"/>
    <property type="project" value="TreeGrafter"/>
</dbReference>
<dbReference type="Proteomes" id="UP000794436">
    <property type="component" value="Unassembled WGS sequence"/>
</dbReference>
<dbReference type="SUPFAM" id="SSF53686">
    <property type="entry name" value="Tryptophan synthase beta subunit-like PLP-dependent enzymes"/>
    <property type="match status" value="1"/>
</dbReference>
<comment type="caution">
    <text evidence="6">The sequence shown here is derived from an EMBL/GenBank/DDBJ whole genome shotgun (WGS) entry which is preliminary data.</text>
</comment>
<evidence type="ECO:0000256" key="2">
    <source>
        <dbReference type="ARBA" id="ARBA00010869"/>
    </source>
</evidence>
<dbReference type="GO" id="GO:0003941">
    <property type="term" value="F:L-serine ammonia-lyase activity"/>
    <property type="evidence" value="ECO:0007669"/>
    <property type="project" value="TreeGrafter"/>
</dbReference>
<dbReference type="Gene3D" id="3.40.50.1100">
    <property type="match status" value="2"/>
</dbReference>
<evidence type="ECO:0000256" key="3">
    <source>
        <dbReference type="ARBA" id="ARBA00022898"/>
    </source>
</evidence>
<comment type="similarity">
    <text evidence="2">Belongs to the serine/threonine dehydratase family.</text>
</comment>
<dbReference type="FunFam" id="3.40.50.1100:FF:000007">
    <property type="entry name" value="L-threonine dehydratase catabolic TdcB"/>
    <property type="match status" value="1"/>
</dbReference>
<dbReference type="EMBL" id="SPLM01000149">
    <property type="protein sequence ID" value="TMW55141.1"/>
    <property type="molecule type" value="Genomic_DNA"/>
</dbReference>
<gene>
    <name evidence="6" type="ORF">Poli38472_013903</name>
</gene>
<feature type="domain" description="Tryptophan synthase beta chain-like PALP" evidence="5">
    <location>
        <begin position="23"/>
        <end position="329"/>
    </location>
</feature>
<dbReference type="InterPro" id="IPR036052">
    <property type="entry name" value="TrpB-like_PALP_sf"/>
</dbReference>
<dbReference type="PANTHER" id="PTHR43050:SF1">
    <property type="entry name" value="SERINE RACEMASE"/>
    <property type="match status" value="1"/>
</dbReference>
<dbReference type="CDD" id="cd01562">
    <property type="entry name" value="Thr-dehyd"/>
    <property type="match status" value="1"/>
</dbReference>
<dbReference type="GO" id="GO:0070179">
    <property type="term" value="P:D-serine biosynthetic process"/>
    <property type="evidence" value="ECO:0007669"/>
    <property type="project" value="TreeGrafter"/>
</dbReference>
<dbReference type="PANTHER" id="PTHR43050">
    <property type="entry name" value="SERINE / THREONINE RACEMASE FAMILY MEMBER"/>
    <property type="match status" value="1"/>
</dbReference>
<dbReference type="GO" id="GO:0030170">
    <property type="term" value="F:pyridoxal phosphate binding"/>
    <property type="evidence" value="ECO:0007669"/>
    <property type="project" value="TreeGrafter"/>
</dbReference>
<keyword evidence="3" id="KW-0663">Pyridoxal phosphate</keyword>